<accession>A0A3D9INB4</accession>
<dbReference type="InterPro" id="IPR000524">
    <property type="entry name" value="Tscrpt_reg_HTH_GntR"/>
</dbReference>
<keyword evidence="3" id="KW-0804">Transcription</keyword>
<protein>
    <submittedName>
        <fullName evidence="5">DNA-binding LacI/PurR family transcriptional regulator</fullName>
    </submittedName>
</protein>
<dbReference type="SUPFAM" id="SSF46785">
    <property type="entry name" value="Winged helix' DNA-binding domain"/>
    <property type="match status" value="1"/>
</dbReference>
<dbReference type="InterPro" id="IPR036388">
    <property type="entry name" value="WH-like_DNA-bd_sf"/>
</dbReference>
<organism evidence="5 6">
    <name type="scientific">Cohnella lupini</name>
    <dbReference type="NCBI Taxonomy" id="1294267"/>
    <lineage>
        <taxon>Bacteria</taxon>
        <taxon>Bacillati</taxon>
        <taxon>Bacillota</taxon>
        <taxon>Bacilli</taxon>
        <taxon>Bacillales</taxon>
        <taxon>Paenibacillaceae</taxon>
        <taxon>Cohnella</taxon>
    </lineage>
</organism>
<keyword evidence="1" id="KW-0805">Transcription regulation</keyword>
<reference evidence="5 6" key="1">
    <citation type="submission" date="2018-07" db="EMBL/GenBank/DDBJ databases">
        <title>Genomic Encyclopedia of Type Strains, Phase III (KMG-III): the genomes of soil and plant-associated and newly described type strains.</title>
        <authorList>
            <person name="Whitman W."/>
        </authorList>
    </citation>
    <scope>NUCLEOTIDE SEQUENCE [LARGE SCALE GENOMIC DNA]</scope>
    <source>
        <strain evidence="5 6">CECT 8236</strain>
    </source>
</reference>
<dbReference type="Pfam" id="PF00392">
    <property type="entry name" value="GntR"/>
    <property type="match status" value="1"/>
</dbReference>
<dbReference type="Pfam" id="PF13377">
    <property type="entry name" value="Peripla_BP_3"/>
    <property type="match status" value="1"/>
</dbReference>
<gene>
    <name evidence="5" type="ORF">DFP95_104257</name>
</gene>
<evidence type="ECO:0000313" key="6">
    <source>
        <dbReference type="Proteomes" id="UP000256869"/>
    </source>
</evidence>
<keyword evidence="2 5" id="KW-0238">DNA-binding</keyword>
<dbReference type="PANTHER" id="PTHR30146:SF109">
    <property type="entry name" value="HTH-TYPE TRANSCRIPTIONAL REGULATOR GALS"/>
    <property type="match status" value="1"/>
</dbReference>
<dbReference type="Gene3D" id="3.40.50.2300">
    <property type="match status" value="2"/>
</dbReference>
<dbReference type="CDD" id="cd06267">
    <property type="entry name" value="PBP1_LacI_sugar_binding-like"/>
    <property type="match status" value="1"/>
</dbReference>
<evidence type="ECO:0000256" key="2">
    <source>
        <dbReference type="ARBA" id="ARBA00023125"/>
    </source>
</evidence>
<dbReference type="RefSeq" id="WP_115992544.1">
    <property type="nucleotide sequence ID" value="NZ_QRDY01000004.1"/>
</dbReference>
<dbReference type="InterPro" id="IPR046335">
    <property type="entry name" value="LacI/GalR-like_sensor"/>
</dbReference>
<dbReference type="GO" id="GO:0003700">
    <property type="term" value="F:DNA-binding transcription factor activity"/>
    <property type="evidence" value="ECO:0007669"/>
    <property type="project" value="InterPro"/>
</dbReference>
<dbReference type="PRINTS" id="PR00035">
    <property type="entry name" value="HTHGNTR"/>
</dbReference>
<dbReference type="InterPro" id="IPR028082">
    <property type="entry name" value="Peripla_BP_I"/>
</dbReference>
<dbReference type="OrthoDB" id="9813468at2"/>
<dbReference type="Proteomes" id="UP000256869">
    <property type="component" value="Unassembled WGS sequence"/>
</dbReference>
<comment type="caution">
    <text evidence="5">The sequence shown here is derived from an EMBL/GenBank/DDBJ whole genome shotgun (WGS) entry which is preliminary data.</text>
</comment>
<dbReference type="EMBL" id="QRDY01000004">
    <property type="protein sequence ID" value="RED63263.1"/>
    <property type="molecule type" value="Genomic_DNA"/>
</dbReference>
<keyword evidence="6" id="KW-1185">Reference proteome</keyword>
<evidence type="ECO:0000256" key="1">
    <source>
        <dbReference type="ARBA" id="ARBA00023015"/>
    </source>
</evidence>
<dbReference type="SMART" id="SM00345">
    <property type="entry name" value="HTH_GNTR"/>
    <property type="match status" value="1"/>
</dbReference>
<dbReference type="AlphaFoldDB" id="A0A3D9INB4"/>
<dbReference type="PANTHER" id="PTHR30146">
    <property type="entry name" value="LACI-RELATED TRANSCRIPTIONAL REPRESSOR"/>
    <property type="match status" value="1"/>
</dbReference>
<dbReference type="PROSITE" id="PS50949">
    <property type="entry name" value="HTH_GNTR"/>
    <property type="match status" value="1"/>
</dbReference>
<dbReference type="InterPro" id="IPR036390">
    <property type="entry name" value="WH_DNA-bd_sf"/>
</dbReference>
<dbReference type="GO" id="GO:0000976">
    <property type="term" value="F:transcription cis-regulatory region binding"/>
    <property type="evidence" value="ECO:0007669"/>
    <property type="project" value="TreeGrafter"/>
</dbReference>
<name>A0A3D9INB4_9BACL</name>
<dbReference type="Gene3D" id="1.10.10.10">
    <property type="entry name" value="Winged helix-like DNA-binding domain superfamily/Winged helix DNA-binding domain"/>
    <property type="match status" value="1"/>
</dbReference>
<evidence type="ECO:0000313" key="5">
    <source>
        <dbReference type="EMBL" id="RED63263.1"/>
    </source>
</evidence>
<evidence type="ECO:0000256" key="3">
    <source>
        <dbReference type="ARBA" id="ARBA00023163"/>
    </source>
</evidence>
<dbReference type="CDD" id="cd07377">
    <property type="entry name" value="WHTH_GntR"/>
    <property type="match status" value="1"/>
</dbReference>
<dbReference type="SUPFAM" id="SSF53822">
    <property type="entry name" value="Periplasmic binding protein-like I"/>
    <property type="match status" value="1"/>
</dbReference>
<evidence type="ECO:0000259" key="4">
    <source>
        <dbReference type="PROSITE" id="PS50949"/>
    </source>
</evidence>
<feature type="domain" description="HTH gntR-type" evidence="4">
    <location>
        <begin position="12"/>
        <end position="80"/>
    </location>
</feature>
<proteinExistence type="predicted"/>
<sequence length="384" mass="43311">MKSQAHKSERKPLLYVQTAEKVKEEIRRRKLQPHDPVPSEGELAKLYSVSRMTTKLALEILAKEGTVYRLARRGTFVSGNQPHADMDEPPAVAISAATRTAKKRIAMVFPNMDDYTASIIASAEVEARKANCHLIIRISMDKEDESECLQELYDDGIDGIILYPRGRKTCSEKVLGMILLHYPLVIIDRIFREVRIDCVYHDHYQGTYSLTEYLIDKGHKEIGYISMAFDGVTSREDRYKGYVQAMLDRNLSINSPNILLHCTEEYMDNLNAANPQLEVYLRSNPSLTAVVCTDDYLATSCQYTAFSLNKTVPEQLSIVGFSDIQLASLLPVPLTTARQSTEQLGQASVKRLLKRMENSREGAITIKLNTSIVERGSVRDLKAE</sequence>